<dbReference type="GO" id="GO:0046872">
    <property type="term" value="F:metal ion binding"/>
    <property type="evidence" value="ECO:0007669"/>
    <property type="project" value="UniProtKB-KW"/>
</dbReference>
<protein>
    <submittedName>
        <fullName evidence="5">Arylsulfatase</fullName>
    </submittedName>
</protein>
<evidence type="ECO:0000256" key="2">
    <source>
        <dbReference type="ARBA" id="ARBA00022723"/>
    </source>
</evidence>
<keyword evidence="3" id="KW-0378">Hydrolase</keyword>
<name>A0A0Q9XX70_9BACI</name>
<dbReference type="InterPro" id="IPR024607">
    <property type="entry name" value="Sulfatase_CS"/>
</dbReference>
<dbReference type="Pfam" id="PF00884">
    <property type="entry name" value="Sulfatase"/>
    <property type="match status" value="1"/>
</dbReference>
<sequence length="492" mass="56095">MKPNILMIMVDQMRFDCLSIAGHSVVETPNLDQLALQGVRFTNAYSATPTCVPARAAVLTGMSQKSHGRVGYQDRVPYNYSHLLPEEMSQAGYHTQAVGKMHVSPTRNLCGFHNVILHDGYLHHNRMKDTPVHESFDHTDDYLPWLRERLGGHRDLTDLGLDCNASAMSRPWHLPEEYHPTNWVVTQSIDFLRRRDPSKPFFLKMSFVRPHPPFDPPQVYFDYYMGLDIDEPVIGDWANDMDEFQEGLIPTAGGGNVPKQRLKRARAAYYALIAHIDDQIGRFIQSLIEYKVYDNTVILFVSDHGELLGDHHLLRKSLAYEGSAKVPFILADPGNQLGLKKGSTCGKVVELRDIMPSLLDAANIPIPKSVEGKSILPLAKNEESGWREYLHGEHAHGRQSHHFIVNGKEKFIWYSQTGEEQFFNLEEDPYETKNLINQQAYAQRINAFRQLLIKELEEREEGYTDGMRLIVGRLIVGQQQPQVVLQNSKNNI</sequence>
<feature type="domain" description="Sulfatase N-terminal" evidence="4">
    <location>
        <begin position="3"/>
        <end position="364"/>
    </location>
</feature>
<dbReference type="InterPro" id="IPR017850">
    <property type="entry name" value="Alkaline_phosphatase_core_sf"/>
</dbReference>
<dbReference type="PANTHER" id="PTHR45953">
    <property type="entry name" value="IDURONATE 2-SULFATASE"/>
    <property type="match status" value="1"/>
</dbReference>
<dbReference type="EMBL" id="LGPB01000112">
    <property type="protein sequence ID" value="KRG11801.1"/>
    <property type="molecule type" value="Genomic_DNA"/>
</dbReference>
<evidence type="ECO:0000256" key="3">
    <source>
        <dbReference type="ARBA" id="ARBA00022801"/>
    </source>
</evidence>
<keyword evidence="2" id="KW-0479">Metal-binding</keyword>
<comment type="similarity">
    <text evidence="1">Belongs to the sulfatase family.</text>
</comment>
<proteinExistence type="inferred from homology"/>
<dbReference type="PATRIC" id="fig|217031.4.peg.4986"/>
<organism evidence="5 6">
    <name type="scientific">Lederbergia galactosidilytica</name>
    <dbReference type="NCBI Taxonomy" id="217031"/>
    <lineage>
        <taxon>Bacteria</taxon>
        <taxon>Bacillati</taxon>
        <taxon>Bacillota</taxon>
        <taxon>Bacilli</taxon>
        <taxon>Bacillales</taxon>
        <taxon>Bacillaceae</taxon>
        <taxon>Lederbergia</taxon>
    </lineage>
</organism>
<dbReference type="SUPFAM" id="SSF53649">
    <property type="entry name" value="Alkaline phosphatase-like"/>
    <property type="match status" value="1"/>
</dbReference>
<dbReference type="GO" id="GO:0005737">
    <property type="term" value="C:cytoplasm"/>
    <property type="evidence" value="ECO:0007669"/>
    <property type="project" value="TreeGrafter"/>
</dbReference>
<evidence type="ECO:0000259" key="4">
    <source>
        <dbReference type="Pfam" id="PF00884"/>
    </source>
</evidence>
<dbReference type="AlphaFoldDB" id="A0A0Q9XX70"/>
<comment type="caution">
    <text evidence="5">The sequence shown here is derived from an EMBL/GenBank/DDBJ whole genome shotgun (WGS) entry which is preliminary data.</text>
</comment>
<evidence type="ECO:0000313" key="5">
    <source>
        <dbReference type="EMBL" id="KRG11801.1"/>
    </source>
</evidence>
<dbReference type="PANTHER" id="PTHR45953:SF1">
    <property type="entry name" value="IDURONATE 2-SULFATASE"/>
    <property type="match status" value="1"/>
</dbReference>
<dbReference type="PROSITE" id="PS00149">
    <property type="entry name" value="SULFATASE_2"/>
    <property type="match status" value="1"/>
</dbReference>
<evidence type="ECO:0000256" key="1">
    <source>
        <dbReference type="ARBA" id="ARBA00008779"/>
    </source>
</evidence>
<dbReference type="InterPro" id="IPR000917">
    <property type="entry name" value="Sulfatase_N"/>
</dbReference>
<dbReference type="Gene3D" id="3.40.720.10">
    <property type="entry name" value="Alkaline Phosphatase, subunit A"/>
    <property type="match status" value="1"/>
</dbReference>
<dbReference type="Proteomes" id="UP000053881">
    <property type="component" value="Unassembled WGS sequence"/>
</dbReference>
<accession>A0A0Q9XX70</accession>
<evidence type="ECO:0000313" key="6">
    <source>
        <dbReference type="Proteomes" id="UP000053881"/>
    </source>
</evidence>
<dbReference type="GO" id="GO:0008484">
    <property type="term" value="F:sulfuric ester hydrolase activity"/>
    <property type="evidence" value="ECO:0007669"/>
    <property type="project" value="TreeGrafter"/>
</dbReference>
<dbReference type="NCBIfam" id="NF010322">
    <property type="entry name" value="PRK13759.1"/>
    <property type="match status" value="1"/>
</dbReference>
<gene>
    <name evidence="5" type="ORF">ACA29_14745</name>
</gene>
<reference evidence="5 6" key="1">
    <citation type="submission" date="2015-06" db="EMBL/GenBank/DDBJ databases">
        <title>Genome sequencing project of Bacillus galactosidilyticus PL133.</title>
        <authorList>
            <person name="Gaiero J."/>
            <person name="Nicol R."/>
            <person name="Habash M."/>
        </authorList>
    </citation>
    <scope>NUCLEOTIDE SEQUENCE [LARGE SCALE GENOMIC DNA]</scope>
    <source>
        <strain evidence="5 6">PL133</strain>
    </source>
</reference>